<dbReference type="GO" id="GO:0008757">
    <property type="term" value="F:S-adenosylmethionine-dependent methyltransferase activity"/>
    <property type="evidence" value="ECO:0007669"/>
    <property type="project" value="InterPro"/>
</dbReference>
<sequence>MATESYTPGYTVHASDFMARRTLQSHGMFFHAHLKPGSTVLDCGCGPGSITIGIAEAVFPGRVTGVDYARSQIELARQRAVEHGTANLDYLTATCYALPFDDASFDCIFSHALLEHLAEPSRALAEFYRILKPGGSIGICSPDWGGFIVSPPSPALSDAMQAYMALQTKNGGDVLIGRKFGTYLHEAGFHTMSMQARYECYPSLNLIGEYLARQLARDGQQEHASTWLAWSRSPSGLFAQTWVSAIGRK</sequence>
<organism evidence="2 3">
    <name type="scientific">Nitrospira tepida</name>
    <dbReference type="NCBI Taxonomy" id="2973512"/>
    <lineage>
        <taxon>Bacteria</taxon>
        <taxon>Pseudomonadati</taxon>
        <taxon>Nitrospirota</taxon>
        <taxon>Nitrospiria</taxon>
        <taxon>Nitrospirales</taxon>
        <taxon>Nitrospiraceae</taxon>
        <taxon>Nitrospira</taxon>
    </lineage>
</organism>
<dbReference type="SUPFAM" id="SSF53335">
    <property type="entry name" value="S-adenosyl-L-methionine-dependent methyltransferases"/>
    <property type="match status" value="1"/>
</dbReference>
<dbReference type="EMBL" id="OX365700">
    <property type="protein sequence ID" value="CAI4034123.1"/>
    <property type="molecule type" value="Genomic_DNA"/>
</dbReference>
<feature type="domain" description="Methyltransferase type 11" evidence="1">
    <location>
        <begin position="41"/>
        <end position="137"/>
    </location>
</feature>
<gene>
    <name evidence="2" type="ORF">DNFV4_04567</name>
</gene>
<evidence type="ECO:0000313" key="2">
    <source>
        <dbReference type="EMBL" id="CAI4034123.1"/>
    </source>
</evidence>
<dbReference type="Gene3D" id="3.40.50.150">
    <property type="entry name" value="Vaccinia Virus protein VP39"/>
    <property type="match status" value="1"/>
</dbReference>
<dbReference type="PANTHER" id="PTHR43861:SF1">
    <property type="entry name" value="TRANS-ACONITATE 2-METHYLTRANSFERASE"/>
    <property type="match status" value="1"/>
</dbReference>
<dbReference type="InterPro" id="IPR029063">
    <property type="entry name" value="SAM-dependent_MTases_sf"/>
</dbReference>
<keyword evidence="3" id="KW-1185">Reference proteome</keyword>
<proteinExistence type="predicted"/>
<protein>
    <submittedName>
        <fullName evidence="2">Methyltranfer_dom domain-containing protein</fullName>
    </submittedName>
</protein>
<dbReference type="PANTHER" id="PTHR43861">
    <property type="entry name" value="TRANS-ACONITATE 2-METHYLTRANSFERASE-RELATED"/>
    <property type="match status" value="1"/>
</dbReference>
<name>A0AA86N3I3_9BACT</name>
<dbReference type="KEGG" id="nti:DNFV4_04567"/>
<reference evidence="2" key="1">
    <citation type="submission" date="2022-10" db="EMBL/GenBank/DDBJ databases">
        <authorList>
            <person name="Koch H."/>
        </authorList>
    </citation>
    <scope>NUCLEOTIDE SEQUENCE</scope>
    <source>
        <strain evidence="2">DNF</strain>
    </source>
</reference>
<accession>A0AA86N3I3</accession>
<dbReference type="Proteomes" id="UP001179121">
    <property type="component" value="Chromosome"/>
</dbReference>
<evidence type="ECO:0000259" key="1">
    <source>
        <dbReference type="Pfam" id="PF08241"/>
    </source>
</evidence>
<dbReference type="InterPro" id="IPR013216">
    <property type="entry name" value="Methyltransf_11"/>
</dbReference>
<dbReference type="Pfam" id="PF08241">
    <property type="entry name" value="Methyltransf_11"/>
    <property type="match status" value="1"/>
</dbReference>
<dbReference type="AlphaFoldDB" id="A0AA86N3I3"/>
<evidence type="ECO:0000313" key="3">
    <source>
        <dbReference type="Proteomes" id="UP001179121"/>
    </source>
</evidence>
<dbReference type="RefSeq" id="WP_289271535.1">
    <property type="nucleotide sequence ID" value="NZ_OX365700.1"/>
</dbReference>
<dbReference type="CDD" id="cd02440">
    <property type="entry name" value="AdoMet_MTases"/>
    <property type="match status" value="1"/>
</dbReference>